<dbReference type="Proteomes" id="UP000028492">
    <property type="component" value="Chromosome"/>
</dbReference>
<protein>
    <submittedName>
        <fullName evidence="1">Uncharacterized protein</fullName>
    </submittedName>
</protein>
<proteinExistence type="predicted"/>
<dbReference type="HOGENOM" id="CLU_1084346_0_0_11"/>
<gene>
    <name evidence="1" type="ORF">AJAP_06280</name>
</gene>
<name>A0A075UNS2_9PSEU</name>
<dbReference type="STRING" id="208439.AJAP_06280"/>
<accession>A0A075UNS2</accession>
<sequence>MRYRPIGSDPADGRLGRFVPDDWRHVERYPLTALATEDRPTRSPVVIGVNWYKEFDVPEKDEKSGEFFVAKGGAKSLTRIRGGHCVCLEPGESTDGEKQYAFYDQGREGACVGFGWSRCMSMFNGDLYAARWLWDQSKMRDEWDETNPGDNNGTSCRAAAEVLLELGHVPWSETYADDDHVKRAAYTPDVKNGIQAYRWATSVEEVHEVLGNPRADELGAVPFLNSWGPGYPHRTYMPDDVLARLIKEDGEVGLPTDR</sequence>
<dbReference type="AlphaFoldDB" id="A0A075UNS2"/>
<organism evidence="1 2">
    <name type="scientific">Amycolatopsis japonica</name>
    <dbReference type="NCBI Taxonomy" id="208439"/>
    <lineage>
        <taxon>Bacteria</taxon>
        <taxon>Bacillati</taxon>
        <taxon>Actinomycetota</taxon>
        <taxon>Actinomycetes</taxon>
        <taxon>Pseudonocardiales</taxon>
        <taxon>Pseudonocardiaceae</taxon>
        <taxon>Amycolatopsis</taxon>
        <taxon>Amycolatopsis japonica group</taxon>
    </lineage>
</organism>
<keyword evidence="2" id="KW-1185">Reference proteome</keyword>
<evidence type="ECO:0000313" key="2">
    <source>
        <dbReference type="Proteomes" id="UP000028492"/>
    </source>
</evidence>
<dbReference type="eggNOG" id="ENOG503205X">
    <property type="taxonomic scope" value="Bacteria"/>
</dbReference>
<dbReference type="EMBL" id="CP008953">
    <property type="protein sequence ID" value="AIG74174.1"/>
    <property type="molecule type" value="Genomic_DNA"/>
</dbReference>
<evidence type="ECO:0000313" key="1">
    <source>
        <dbReference type="EMBL" id="AIG74174.1"/>
    </source>
</evidence>
<dbReference type="RefSeq" id="WP_038508970.1">
    <property type="nucleotide sequence ID" value="NZ_CP008953.1"/>
</dbReference>
<dbReference type="KEGG" id="aja:AJAP_06280"/>
<dbReference type="Gene3D" id="3.90.70.10">
    <property type="entry name" value="Cysteine proteinases"/>
    <property type="match status" value="1"/>
</dbReference>
<reference evidence="1 2" key="1">
    <citation type="journal article" date="2014" name="J. Biotechnol.">
        <title>Complete genome sequence of the actinobacterium Amycolatopsis japonica MG417-CF17(T) (=DSM 44213T) producing (S,S)-N,N'-ethylenediaminedisuccinic acid.</title>
        <authorList>
            <person name="Stegmann E."/>
            <person name="Albersmeier A."/>
            <person name="Spohn M."/>
            <person name="Gert H."/>
            <person name="Weber T."/>
            <person name="Wohlleben W."/>
            <person name="Kalinowski J."/>
            <person name="Ruckert C."/>
        </authorList>
    </citation>
    <scope>NUCLEOTIDE SEQUENCE [LARGE SCALE GENOMIC DNA]</scope>
    <source>
        <strain evidence="2">MG417-CF17 (DSM 44213)</strain>
    </source>
</reference>